<dbReference type="STRING" id="1285242.A6A04_08450"/>
<dbReference type="InterPro" id="IPR012337">
    <property type="entry name" value="RNaseH-like_sf"/>
</dbReference>
<gene>
    <name evidence="2" type="ORF">A6A04_08450</name>
</gene>
<dbReference type="Proteomes" id="UP000078428">
    <property type="component" value="Unassembled WGS sequence"/>
</dbReference>
<evidence type="ECO:0000259" key="1">
    <source>
        <dbReference type="PROSITE" id="PS50994"/>
    </source>
</evidence>
<accession>A0A178M7S0</accession>
<dbReference type="GO" id="GO:0015074">
    <property type="term" value="P:DNA integration"/>
    <property type="evidence" value="ECO:0007669"/>
    <property type="project" value="InterPro"/>
</dbReference>
<dbReference type="InterPro" id="IPR050900">
    <property type="entry name" value="Transposase_IS3/IS150/IS904"/>
</dbReference>
<proteinExistence type="predicted"/>
<dbReference type="PROSITE" id="PS50994">
    <property type="entry name" value="INTEGRASE"/>
    <property type="match status" value="1"/>
</dbReference>
<organism evidence="2 3">
    <name type="scientific">Paramagnetospirillum marisnigri</name>
    <dbReference type="NCBI Taxonomy" id="1285242"/>
    <lineage>
        <taxon>Bacteria</taxon>
        <taxon>Pseudomonadati</taxon>
        <taxon>Pseudomonadota</taxon>
        <taxon>Alphaproteobacteria</taxon>
        <taxon>Rhodospirillales</taxon>
        <taxon>Magnetospirillaceae</taxon>
        <taxon>Paramagnetospirillum</taxon>
    </lineage>
</organism>
<dbReference type="InterPro" id="IPR001584">
    <property type="entry name" value="Integrase_cat-core"/>
</dbReference>
<protein>
    <recommendedName>
        <fullName evidence="1">Integrase catalytic domain-containing protein</fullName>
    </recommendedName>
</protein>
<dbReference type="Pfam" id="PF13683">
    <property type="entry name" value="rve_3"/>
    <property type="match status" value="1"/>
</dbReference>
<dbReference type="PANTHER" id="PTHR46889">
    <property type="entry name" value="TRANSPOSASE INSF FOR INSERTION SEQUENCE IS3B-RELATED"/>
    <property type="match status" value="1"/>
</dbReference>
<sequence>MIGRRIRLAAVYTTLQIFPGRVSPLAMGRRSNTSVRDGHRLTRDTRIGLGSQYASGDYTKLLENHKITPSMSRRGNCWDNAPMESFFGSLKTELVHGQRYHTRDEARRDLFVYIESYYNRVRLHSALGYITPDQAERTAA</sequence>
<evidence type="ECO:0000313" key="3">
    <source>
        <dbReference type="Proteomes" id="UP000078428"/>
    </source>
</evidence>
<feature type="domain" description="Integrase catalytic" evidence="1">
    <location>
        <begin position="50"/>
        <end position="140"/>
    </location>
</feature>
<dbReference type="EMBL" id="LWQT01000109">
    <property type="protein sequence ID" value="OAN44831.1"/>
    <property type="molecule type" value="Genomic_DNA"/>
</dbReference>
<evidence type="ECO:0000313" key="2">
    <source>
        <dbReference type="EMBL" id="OAN44831.1"/>
    </source>
</evidence>
<comment type="caution">
    <text evidence="2">The sequence shown here is derived from an EMBL/GenBank/DDBJ whole genome shotgun (WGS) entry which is preliminary data.</text>
</comment>
<dbReference type="OrthoDB" id="9803878at2"/>
<reference evidence="2 3" key="1">
    <citation type="submission" date="2016-04" db="EMBL/GenBank/DDBJ databases">
        <title>Draft genome sequence of freshwater magnetotactic bacteria Magnetospirillum marisnigri SP-1 and Magnetospirillum moscoviense BB-1.</title>
        <authorList>
            <person name="Koziaeva V."/>
            <person name="Dziuba M.V."/>
            <person name="Ivanov T.M."/>
            <person name="Kuznetsov B."/>
            <person name="Grouzdev D.S."/>
        </authorList>
    </citation>
    <scope>NUCLEOTIDE SEQUENCE [LARGE SCALE GENOMIC DNA]</scope>
    <source>
        <strain evidence="2 3">SP-1</strain>
    </source>
</reference>
<dbReference type="SUPFAM" id="SSF53098">
    <property type="entry name" value="Ribonuclease H-like"/>
    <property type="match status" value="1"/>
</dbReference>
<dbReference type="PANTHER" id="PTHR46889:SF4">
    <property type="entry name" value="TRANSPOSASE INSO FOR INSERTION SEQUENCE ELEMENT IS911B-RELATED"/>
    <property type="match status" value="1"/>
</dbReference>
<dbReference type="InterPro" id="IPR036397">
    <property type="entry name" value="RNaseH_sf"/>
</dbReference>
<dbReference type="Gene3D" id="3.30.420.10">
    <property type="entry name" value="Ribonuclease H-like superfamily/Ribonuclease H"/>
    <property type="match status" value="1"/>
</dbReference>
<dbReference type="GO" id="GO:0003676">
    <property type="term" value="F:nucleic acid binding"/>
    <property type="evidence" value="ECO:0007669"/>
    <property type="project" value="InterPro"/>
</dbReference>
<dbReference type="AlphaFoldDB" id="A0A178M7S0"/>
<name>A0A178M7S0_9PROT</name>
<keyword evidence="3" id="KW-1185">Reference proteome</keyword>